<reference evidence="1 2" key="1">
    <citation type="submission" date="2020-08" db="EMBL/GenBank/DDBJ databases">
        <title>Genomic Encyclopedia of Type Strains, Phase IV (KMG-IV): sequencing the most valuable type-strain genomes for metagenomic binning, comparative biology and taxonomic classification.</title>
        <authorList>
            <person name="Goeker M."/>
        </authorList>
    </citation>
    <scope>NUCLEOTIDE SEQUENCE [LARGE SCALE GENOMIC DNA]</scope>
    <source>
        <strain evidence="1 2">DSM 27057</strain>
    </source>
</reference>
<dbReference type="InterPro" id="IPR006311">
    <property type="entry name" value="TAT_signal"/>
</dbReference>
<name>A0A7W6CFA3_9SPHN</name>
<organism evidence="1 2">
    <name type="scientific">Novosphingobium sediminicola</name>
    <dbReference type="NCBI Taxonomy" id="563162"/>
    <lineage>
        <taxon>Bacteria</taxon>
        <taxon>Pseudomonadati</taxon>
        <taxon>Pseudomonadota</taxon>
        <taxon>Alphaproteobacteria</taxon>
        <taxon>Sphingomonadales</taxon>
        <taxon>Sphingomonadaceae</taxon>
        <taxon>Novosphingobium</taxon>
    </lineage>
</organism>
<protein>
    <submittedName>
        <fullName evidence="1">Transmembrane sensor</fullName>
    </submittedName>
</protein>
<sequence>MTPIERTPMAPEAAAAQWVARFALGALDEAEFEAWRSADPAHAIAFNRALAAYEAFEGQGDLASVPSSRRGFMRAAGGGALAMALGVGGLATRAYAWSSASAPIGGHCKLRLPDGSIAALNTDSCFAWRFSGDERTLWVERGEVAIDLCPGARAILHGRDQQVSLSPGRFDARLRGDTLDLLVLRGQAQAGRQAIGAFQSLLLSPEQPPLRHLSAAQVEAVIAWQQGEILFDEATLGLAVEEYNRFLTRKIIIVDPELATIPVGGRFTSNDPAAFLDAVSVGLGVHVSVSEKAYLLTR</sequence>
<dbReference type="EMBL" id="JACIDX010000002">
    <property type="protein sequence ID" value="MBB3953644.1"/>
    <property type="molecule type" value="Genomic_DNA"/>
</dbReference>
<keyword evidence="2" id="KW-1185">Reference proteome</keyword>
<dbReference type="AlphaFoldDB" id="A0A7W6CFA3"/>
<keyword evidence="1" id="KW-0812">Transmembrane</keyword>
<dbReference type="PROSITE" id="PS51318">
    <property type="entry name" value="TAT"/>
    <property type="match status" value="1"/>
</dbReference>
<gene>
    <name evidence="1" type="ORF">GGR38_000571</name>
</gene>
<accession>A0A7W6CFA3</accession>
<proteinExistence type="predicted"/>
<dbReference type="PANTHER" id="PTHR30273">
    <property type="entry name" value="PERIPLASMIC SIGNAL SENSOR AND SIGMA FACTOR ACTIVATOR FECR-RELATED"/>
    <property type="match status" value="1"/>
</dbReference>
<dbReference type="PIRSF" id="PIRSF018266">
    <property type="entry name" value="FecR"/>
    <property type="match status" value="1"/>
</dbReference>
<comment type="caution">
    <text evidence="1">The sequence shown here is derived from an EMBL/GenBank/DDBJ whole genome shotgun (WGS) entry which is preliminary data.</text>
</comment>
<dbReference type="Proteomes" id="UP000548867">
    <property type="component" value="Unassembled WGS sequence"/>
</dbReference>
<dbReference type="InterPro" id="IPR012373">
    <property type="entry name" value="Ferrdict_sens_TM"/>
</dbReference>
<keyword evidence="1" id="KW-0472">Membrane</keyword>
<dbReference type="GO" id="GO:0016989">
    <property type="term" value="F:sigma factor antagonist activity"/>
    <property type="evidence" value="ECO:0007669"/>
    <property type="project" value="TreeGrafter"/>
</dbReference>
<evidence type="ECO:0000313" key="2">
    <source>
        <dbReference type="Proteomes" id="UP000548867"/>
    </source>
</evidence>
<dbReference type="PANTHER" id="PTHR30273:SF2">
    <property type="entry name" value="PROTEIN FECR"/>
    <property type="match status" value="1"/>
</dbReference>
<evidence type="ECO:0000313" key="1">
    <source>
        <dbReference type="EMBL" id="MBB3953644.1"/>
    </source>
</evidence>
<dbReference type="Gene3D" id="2.60.120.1440">
    <property type="match status" value="1"/>
</dbReference>